<reference evidence="1 2" key="1">
    <citation type="submission" date="2023-02" db="EMBL/GenBank/DDBJ databases">
        <title>LHISI_Scaffold_Assembly.</title>
        <authorList>
            <person name="Stuart O.P."/>
            <person name="Cleave R."/>
            <person name="Magrath M.J.L."/>
            <person name="Mikheyev A.S."/>
        </authorList>
    </citation>
    <scope>NUCLEOTIDE SEQUENCE [LARGE SCALE GENOMIC DNA]</scope>
    <source>
        <strain evidence="1">Daus_M_001</strain>
        <tissue evidence="1">Leg muscle</tissue>
    </source>
</reference>
<organism evidence="1 2">
    <name type="scientific">Dryococelus australis</name>
    <dbReference type="NCBI Taxonomy" id="614101"/>
    <lineage>
        <taxon>Eukaryota</taxon>
        <taxon>Metazoa</taxon>
        <taxon>Ecdysozoa</taxon>
        <taxon>Arthropoda</taxon>
        <taxon>Hexapoda</taxon>
        <taxon>Insecta</taxon>
        <taxon>Pterygota</taxon>
        <taxon>Neoptera</taxon>
        <taxon>Polyneoptera</taxon>
        <taxon>Phasmatodea</taxon>
        <taxon>Verophasmatodea</taxon>
        <taxon>Anareolatae</taxon>
        <taxon>Phasmatidae</taxon>
        <taxon>Eurycanthinae</taxon>
        <taxon>Dryococelus</taxon>
    </lineage>
</organism>
<keyword evidence="2" id="KW-1185">Reference proteome</keyword>
<sequence length="115" mass="13202">MFPNQNFEFQTNIGDRFHCFKNMFGIGHNKLCISKHDVLLVRLISKWNMRSAMMTCLWLSLSTEPNSTQGCTQKCNDAGIELQPTYICTSTLCIQVKIAGKSCHALYCYWMLPQL</sequence>
<evidence type="ECO:0000313" key="2">
    <source>
        <dbReference type="Proteomes" id="UP001159363"/>
    </source>
</evidence>
<evidence type="ECO:0000313" key="1">
    <source>
        <dbReference type="EMBL" id="KAJ8885205.1"/>
    </source>
</evidence>
<dbReference type="Proteomes" id="UP001159363">
    <property type="component" value="Chromosome X"/>
</dbReference>
<dbReference type="EMBL" id="JARBHB010000004">
    <property type="protein sequence ID" value="KAJ8885205.1"/>
    <property type="molecule type" value="Genomic_DNA"/>
</dbReference>
<proteinExistence type="predicted"/>
<name>A0ABQ9HM00_9NEOP</name>
<protein>
    <submittedName>
        <fullName evidence="1">Uncharacterized protein</fullName>
    </submittedName>
</protein>
<comment type="caution">
    <text evidence="1">The sequence shown here is derived from an EMBL/GenBank/DDBJ whole genome shotgun (WGS) entry which is preliminary data.</text>
</comment>
<accession>A0ABQ9HM00</accession>
<gene>
    <name evidence="1" type="ORF">PR048_011401</name>
</gene>